<evidence type="ECO:0000256" key="1">
    <source>
        <dbReference type="SAM" id="Phobius"/>
    </source>
</evidence>
<reference evidence="2 3" key="1">
    <citation type="submission" date="2019-04" db="EMBL/GenBank/DDBJ databases">
        <title>Microbes associate with the intestines of laboratory mice.</title>
        <authorList>
            <person name="Navarre W."/>
            <person name="Wong E."/>
            <person name="Huang K."/>
            <person name="Tropini C."/>
            <person name="Ng K."/>
            <person name="Yu B."/>
        </authorList>
    </citation>
    <scope>NUCLEOTIDE SEQUENCE [LARGE SCALE GENOMIC DNA]</scope>
    <source>
        <strain evidence="2 3">NM50_B9-20</strain>
    </source>
</reference>
<comment type="caution">
    <text evidence="2">The sequence shown here is derived from an EMBL/GenBank/DDBJ whole genome shotgun (WGS) entry which is preliminary data.</text>
</comment>
<keyword evidence="1" id="KW-0472">Membrane</keyword>
<dbReference type="OrthoDB" id="1640349at2"/>
<evidence type="ECO:0000313" key="3">
    <source>
        <dbReference type="Proteomes" id="UP000306888"/>
    </source>
</evidence>
<protein>
    <submittedName>
        <fullName evidence="2">Sporulation protein YqfD</fullName>
    </submittedName>
</protein>
<dbReference type="InterPro" id="IPR010690">
    <property type="entry name" value="YqfD"/>
</dbReference>
<organism evidence="2 3">
    <name type="scientific">Clostridium sartagoforme</name>
    <dbReference type="NCBI Taxonomy" id="84031"/>
    <lineage>
        <taxon>Bacteria</taxon>
        <taxon>Bacillati</taxon>
        <taxon>Bacillota</taxon>
        <taxon>Clostridia</taxon>
        <taxon>Eubacteriales</taxon>
        <taxon>Clostridiaceae</taxon>
        <taxon>Clostridium</taxon>
    </lineage>
</organism>
<dbReference type="AlphaFoldDB" id="A0A4V3RLD5"/>
<dbReference type="Proteomes" id="UP000306888">
    <property type="component" value="Unassembled WGS sequence"/>
</dbReference>
<keyword evidence="1" id="KW-1133">Transmembrane helix</keyword>
<keyword evidence="1" id="KW-0812">Transmembrane</keyword>
<proteinExistence type="predicted"/>
<name>A0A4V3RLD5_9CLOT</name>
<evidence type="ECO:0000313" key="2">
    <source>
        <dbReference type="EMBL" id="TGY43320.1"/>
    </source>
</evidence>
<dbReference type="Pfam" id="PF06898">
    <property type="entry name" value="YqfD"/>
    <property type="match status" value="1"/>
</dbReference>
<dbReference type="NCBIfam" id="TIGR02876">
    <property type="entry name" value="spore_yqfD"/>
    <property type="match status" value="1"/>
</dbReference>
<gene>
    <name evidence="2" type="primary">yqfD</name>
    <name evidence="2" type="ORF">E5347_00485</name>
</gene>
<keyword evidence="3" id="KW-1185">Reference proteome</keyword>
<dbReference type="EMBL" id="SRYR01000001">
    <property type="protein sequence ID" value="TGY43320.1"/>
    <property type="molecule type" value="Genomic_DNA"/>
</dbReference>
<sequence length="379" mass="43209">MAKGVFESGKVILEINILKPERLLNILWSENIRVINVKRIDVVTIRITIEYENYLSVVEVVKRLGGKSKIVGSRGILFLVGKLKSKVFLAIGGGMFIAILLYLSTFVWSIEITTRKNVSPYELRQQLYELGIKPGISKSKIDFKDIEKKLENMNSDILWLRARVEGSTLKVSIEEKVNPPEIKEGNLGNLVAKMDGEISRVYTFAGRSVVHSGEFVKAGDVIIEGINGKEEDPYEVVPDGVVMANTFYEKSIKAKYQGTELKRSGEKDSDIYLNIFGKKIYLKKAIKDFKEYDKIEESGNIINKINYYEKKEIPIEFSKEEIVNNSIHDLEKSLYNELTREANIVDRIVSTREDSNDELVVNVVFVVEQNIVNYETIDY</sequence>
<dbReference type="RefSeq" id="WP_136003475.1">
    <property type="nucleotide sequence ID" value="NZ_SRYR01000001.1"/>
</dbReference>
<accession>A0A4V3RLD5</accession>
<feature type="transmembrane region" description="Helical" evidence="1">
    <location>
        <begin position="87"/>
        <end position="110"/>
    </location>
</feature>